<reference evidence="2" key="1">
    <citation type="journal article" date="2020" name="Microb. Genom.">
        <title>Genetic diversity of clinical and environmental Mucorales isolates obtained from an investigation of mucormycosis cases among solid organ transplant recipients.</title>
        <authorList>
            <person name="Nguyen M.H."/>
            <person name="Kaul D."/>
            <person name="Muto C."/>
            <person name="Cheng S.J."/>
            <person name="Richter R.A."/>
            <person name="Bruno V.M."/>
            <person name="Liu G."/>
            <person name="Beyhan S."/>
            <person name="Sundermann A.J."/>
            <person name="Mounaud S."/>
            <person name="Pasculle A.W."/>
            <person name="Nierman W.C."/>
            <person name="Driscoll E."/>
            <person name="Cumbie R."/>
            <person name="Clancy C.J."/>
            <person name="Dupont C.L."/>
        </authorList>
    </citation>
    <scope>NUCLEOTIDE SEQUENCE</scope>
    <source>
        <strain evidence="2">GL16</strain>
    </source>
</reference>
<accession>A0A9P6YGM5</accession>
<evidence type="ECO:0000256" key="1">
    <source>
        <dbReference type="SAM" id="SignalP"/>
    </source>
</evidence>
<dbReference type="OMA" id="CAMSLCP"/>
<feature type="signal peptide" evidence="1">
    <location>
        <begin position="1"/>
        <end position="19"/>
    </location>
</feature>
<name>A0A9P6YGM5_RHIOR</name>
<proteinExistence type="predicted"/>
<dbReference type="EMBL" id="JAANIT010000417">
    <property type="protein sequence ID" value="KAG1547935.1"/>
    <property type="molecule type" value="Genomic_DNA"/>
</dbReference>
<dbReference type="OrthoDB" id="2289174at2759"/>
<sequence>MLKNQLIIAFVAFIAIVSAADEPTRTSAIETAPGIVCPMTVCPTNTLDKRAPPACPASCPDSCRIIDDLCCPGVQKAICSPSSASSSAAASSSIPTSTAISSVTPSASVSGSASISVSNVPVSSAVVSHSGAATSSSPASSPNSSPASSTSAANTIKLTMSSSVIAVLIAAGFQYF</sequence>
<gene>
    <name evidence="2" type="ORF">G6F51_003965</name>
</gene>
<protein>
    <submittedName>
        <fullName evidence="2">Uncharacterized protein</fullName>
    </submittedName>
</protein>
<evidence type="ECO:0000313" key="3">
    <source>
        <dbReference type="Proteomes" id="UP000717996"/>
    </source>
</evidence>
<organism evidence="2 3">
    <name type="scientific">Rhizopus oryzae</name>
    <name type="common">Mucormycosis agent</name>
    <name type="synonym">Rhizopus arrhizus var. delemar</name>
    <dbReference type="NCBI Taxonomy" id="64495"/>
    <lineage>
        <taxon>Eukaryota</taxon>
        <taxon>Fungi</taxon>
        <taxon>Fungi incertae sedis</taxon>
        <taxon>Mucoromycota</taxon>
        <taxon>Mucoromycotina</taxon>
        <taxon>Mucoromycetes</taxon>
        <taxon>Mucorales</taxon>
        <taxon>Mucorineae</taxon>
        <taxon>Rhizopodaceae</taxon>
        <taxon>Rhizopus</taxon>
    </lineage>
</organism>
<feature type="chain" id="PRO_5040470444" evidence="1">
    <location>
        <begin position="20"/>
        <end position="176"/>
    </location>
</feature>
<dbReference type="AlphaFoldDB" id="A0A9P6YGM5"/>
<keyword evidence="1" id="KW-0732">Signal</keyword>
<dbReference type="Proteomes" id="UP000717996">
    <property type="component" value="Unassembled WGS sequence"/>
</dbReference>
<comment type="caution">
    <text evidence="2">The sequence shown here is derived from an EMBL/GenBank/DDBJ whole genome shotgun (WGS) entry which is preliminary data.</text>
</comment>
<evidence type="ECO:0000313" key="2">
    <source>
        <dbReference type="EMBL" id="KAG1547935.1"/>
    </source>
</evidence>